<dbReference type="Gene3D" id="1.20.5.110">
    <property type="match status" value="1"/>
</dbReference>
<feature type="compositionally biased region" description="Low complexity" evidence="12">
    <location>
        <begin position="195"/>
        <end position="209"/>
    </location>
</feature>
<evidence type="ECO:0000256" key="1">
    <source>
        <dbReference type="ARBA" id="ARBA00004409"/>
    </source>
</evidence>
<dbReference type="InterPro" id="IPR000727">
    <property type="entry name" value="T_SNARE_dom"/>
</dbReference>
<evidence type="ECO:0000256" key="7">
    <source>
        <dbReference type="ARBA" id="ARBA00023054"/>
    </source>
</evidence>
<dbReference type="FunFam" id="1.20.5.110:FF:000038">
    <property type="entry name" value="BET1-like protein isoform X2"/>
    <property type="match status" value="1"/>
</dbReference>
<comment type="subunit">
    <text evidence="11">Component of a SNARE complex consisting of STX5, YKT6, GOSR1 and BET1L. Interacts with STX5.</text>
</comment>
<protein>
    <recommendedName>
        <fullName evidence="10">BET1-like protein</fullName>
    </recommendedName>
</protein>
<keyword evidence="4" id="KW-0653">Protein transport</keyword>
<evidence type="ECO:0000256" key="11">
    <source>
        <dbReference type="ARBA" id="ARBA00046963"/>
    </source>
</evidence>
<feature type="region of interest" description="Disordered" evidence="12">
    <location>
        <begin position="55"/>
        <end position="181"/>
    </location>
</feature>
<feature type="transmembrane region" description="Helical" evidence="13">
    <location>
        <begin position="477"/>
        <end position="496"/>
    </location>
</feature>
<reference evidence="15" key="1">
    <citation type="submission" date="2018-10" db="EMBL/GenBank/DDBJ databases">
        <title>De novo assembly of a Great Dane genome.</title>
        <authorList>
            <person name="Kidd J.M."/>
            <person name="Pendleton A.L."/>
            <person name="Shen F."/>
            <person name="Emery S."/>
        </authorList>
    </citation>
    <scope>NUCLEOTIDE SEQUENCE [LARGE SCALE GENOMIC DNA]</scope>
    <source>
        <strain evidence="15">Great Dane</strain>
    </source>
</reference>
<comment type="function">
    <text evidence="9">Vesicle SNARE required for targeting and fusion of retrograde transport vesicles with the Golgi complex. Required for the integrity of the Golgi complex.</text>
</comment>
<dbReference type="Proteomes" id="UP000694542">
    <property type="component" value="Chromosome 18"/>
</dbReference>
<keyword evidence="3 13" id="KW-0812">Transmembrane</keyword>
<evidence type="ECO:0000313" key="16">
    <source>
        <dbReference type="Proteomes" id="UP000694542"/>
    </source>
</evidence>
<dbReference type="Ensembl" id="ENSCAFT00040041341.1">
    <property type="protein sequence ID" value="ENSCAFP00040036055.1"/>
    <property type="gene ID" value="ENSCAFG00040022267.1"/>
</dbReference>
<evidence type="ECO:0000256" key="8">
    <source>
        <dbReference type="ARBA" id="ARBA00023136"/>
    </source>
</evidence>
<evidence type="ECO:0000256" key="3">
    <source>
        <dbReference type="ARBA" id="ARBA00022692"/>
    </source>
</evidence>
<evidence type="ECO:0000256" key="12">
    <source>
        <dbReference type="SAM" id="MobiDB-lite"/>
    </source>
</evidence>
<keyword evidence="6" id="KW-0333">Golgi apparatus</keyword>
<feature type="compositionally biased region" description="Basic and acidic residues" evidence="12">
    <location>
        <begin position="131"/>
        <end position="141"/>
    </location>
</feature>
<keyword evidence="7" id="KW-0175">Coiled coil</keyword>
<dbReference type="CDD" id="cd15853">
    <property type="entry name" value="SNARE_Bet1"/>
    <property type="match status" value="1"/>
</dbReference>
<dbReference type="InterPro" id="IPR039899">
    <property type="entry name" value="BET1_SNARE"/>
</dbReference>
<dbReference type="PROSITE" id="PS50192">
    <property type="entry name" value="T_SNARE"/>
    <property type="match status" value="1"/>
</dbReference>
<evidence type="ECO:0000256" key="10">
    <source>
        <dbReference type="ARBA" id="ARBA00039744"/>
    </source>
</evidence>
<feature type="compositionally biased region" description="Low complexity" evidence="12">
    <location>
        <begin position="265"/>
        <end position="275"/>
    </location>
</feature>
<evidence type="ECO:0000256" key="4">
    <source>
        <dbReference type="ARBA" id="ARBA00022927"/>
    </source>
</evidence>
<dbReference type="GO" id="GO:0000139">
    <property type="term" value="C:Golgi membrane"/>
    <property type="evidence" value="ECO:0007669"/>
    <property type="project" value="UniProtKB-SubCell"/>
</dbReference>
<evidence type="ECO:0000256" key="9">
    <source>
        <dbReference type="ARBA" id="ARBA00037250"/>
    </source>
</evidence>
<evidence type="ECO:0000256" key="6">
    <source>
        <dbReference type="ARBA" id="ARBA00023034"/>
    </source>
</evidence>
<reference evidence="15" key="2">
    <citation type="submission" date="2025-08" db="UniProtKB">
        <authorList>
            <consortium name="Ensembl"/>
        </authorList>
    </citation>
    <scope>IDENTIFICATION</scope>
</reference>
<accession>A0A8C0TEM6</accession>
<proteinExistence type="predicted"/>
<name>A0A8C0TEM6_CANLF</name>
<dbReference type="OrthoDB" id="261831at2759"/>
<feature type="compositionally biased region" description="Gly residues" evidence="12">
    <location>
        <begin position="210"/>
        <end position="219"/>
    </location>
</feature>
<evidence type="ECO:0000256" key="13">
    <source>
        <dbReference type="SAM" id="Phobius"/>
    </source>
</evidence>
<dbReference type="GO" id="GO:0015031">
    <property type="term" value="P:protein transport"/>
    <property type="evidence" value="ECO:0007669"/>
    <property type="project" value="UniProtKB-KW"/>
</dbReference>
<keyword evidence="8 13" id="KW-0472">Membrane</keyword>
<feature type="domain" description="T-SNARE coiled-coil homology" evidence="14">
    <location>
        <begin position="405"/>
        <end position="467"/>
    </location>
</feature>
<dbReference type="PANTHER" id="PTHR12791">
    <property type="entry name" value="GOLGI SNARE BET1-RELATED"/>
    <property type="match status" value="1"/>
</dbReference>
<comment type="subcellular location">
    <subcellularLocation>
        <location evidence="1">Golgi apparatus membrane</location>
        <topology evidence="1">Single-pass type IV membrane protein</topology>
    </subcellularLocation>
</comment>
<gene>
    <name evidence="15" type="primary">BET1L</name>
</gene>
<organism evidence="15 16">
    <name type="scientific">Canis lupus familiaris</name>
    <name type="common">Dog</name>
    <name type="synonym">Canis familiaris</name>
    <dbReference type="NCBI Taxonomy" id="9615"/>
    <lineage>
        <taxon>Eukaryota</taxon>
        <taxon>Metazoa</taxon>
        <taxon>Chordata</taxon>
        <taxon>Craniata</taxon>
        <taxon>Vertebrata</taxon>
        <taxon>Euteleostomi</taxon>
        <taxon>Mammalia</taxon>
        <taxon>Eutheria</taxon>
        <taxon>Laurasiatheria</taxon>
        <taxon>Carnivora</taxon>
        <taxon>Caniformia</taxon>
        <taxon>Canidae</taxon>
        <taxon>Canis</taxon>
    </lineage>
</organism>
<feature type="region of interest" description="Disordered" evidence="12">
    <location>
        <begin position="317"/>
        <end position="385"/>
    </location>
</feature>
<keyword evidence="5 13" id="KW-1133">Transmembrane helix</keyword>
<evidence type="ECO:0000259" key="14">
    <source>
        <dbReference type="PROSITE" id="PS50192"/>
    </source>
</evidence>
<dbReference type="AlphaFoldDB" id="A0A8C0TEM6"/>
<feature type="compositionally biased region" description="Low complexity" evidence="12">
    <location>
        <begin position="348"/>
        <end position="361"/>
    </location>
</feature>
<sequence>EGIRGKVVRWPRRGRKHVPELQGRAGRVRITGSHVPGVWPGLSSLSRVCGRSGARRAASLCGPPPFPRRRDQGKRHRPLRPLLPPHSRPPSGFASLRSASPLRLPGPGLHRVPSATPGAGTRGDPSSQARGGERGRPERDPAPPSAPLAAGGVCHASSALKARPPSPEVGGQSGSGGVPVLPGCATSAEAVAGPLAGRGRGRAPWRTGRGVSGGLGSRGRGCSARGLRRAGPSRAPEPLVSPGGAAGAEGGRRDADSPPRPSCAPGPAIGASGPPHVRAPSPGGGRRSGSPRGRAGCGGLGPALLSLGCRPTCGAAAPRQCCSERPRRVTASQRGPTPGRRPPRAVRARAPAPAAAPGLSAGRREPRGSAGAEQGPRPPSRGLRACGPRLRLSLLAAQSPAAVEEILDRENKRMADSLASKVTRLKSLALDIDRDAEDQNRYLDSMDSDFTSMTGLLTGSVKRFSTMARSGRDNRKLLCGMALGLIVVFFILSYLLSRART</sequence>
<evidence type="ECO:0000256" key="2">
    <source>
        <dbReference type="ARBA" id="ARBA00022448"/>
    </source>
</evidence>
<evidence type="ECO:0000313" key="15">
    <source>
        <dbReference type="Ensembl" id="ENSCAFP00040036055.1"/>
    </source>
</evidence>
<keyword evidence="2" id="KW-0813">Transport</keyword>
<evidence type="ECO:0000256" key="5">
    <source>
        <dbReference type="ARBA" id="ARBA00022989"/>
    </source>
</evidence>
<dbReference type="SUPFAM" id="SSF58038">
    <property type="entry name" value="SNARE fusion complex"/>
    <property type="match status" value="1"/>
</dbReference>
<feature type="region of interest" description="Disordered" evidence="12">
    <location>
        <begin position="195"/>
        <end position="295"/>
    </location>
</feature>